<accession>A0A5R9IYY6</accession>
<evidence type="ECO:0000313" key="2">
    <source>
        <dbReference type="Proteomes" id="UP000305654"/>
    </source>
</evidence>
<name>A0A5R9IYY6_9PROT</name>
<dbReference type="RefSeq" id="WP_138328109.1">
    <property type="nucleotide sequence ID" value="NZ_VCDI01000016.1"/>
</dbReference>
<evidence type="ECO:0000313" key="1">
    <source>
        <dbReference type="EMBL" id="TLU70512.1"/>
    </source>
</evidence>
<dbReference type="Proteomes" id="UP000305654">
    <property type="component" value="Unassembled WGS sequence"/>
</dbReference>
<sequence>MPDQTFIYRDLLYTVSGEIETERFWTASRNEQVIATGHVRRTRQSSAFRTAVREAQAVIDSFLDAEEMAPRIGPVA</sequence>
<dbReference type="AlphaFoldDB" id="A0A5R9IYY6"/>
<proteinExistence type="predicted"/>
<protein>
    <submittedName>
        <fullName evidence="1">Uncharacterized protein</fullName>
    </submittedName>
</protein>
<comment type="caution">
    <text evidence="1">The sequence shown here is derived from an EMBL/GenBank/DDBJ whole genome shotgun (WGS) entry which is preliminary data.</text>
</comment>
<keyword evidence="2" id="KW-1185">Reference proteome</keyword>
<organism evidence="1 2">
    <name type="scientific">Lichenicoccus roseus</name>
    <dbReference type="NCBI Taxonomy" id="2683649"/>
    <lineage>
        <taxon>Bacteria</taxon>
        <taxon>Pseudomonadati</taxon>
        <taxon>Pseudomonadota</taxon>
        <taxon>Alphaproteobacteria</taxon>
        <taxon>Acetobacterales</taxon>
        <taxon>Acetobacteraceae</taxon>
        <taxon>Lichenicoccus</taxon>
    </lineage>
</organism>
<gene>
    <name evidence="1" type="ORF">FE263_21545</name>
</gene>
<reference evidence="1 2" key="1">
    <citation type="submission" date="2019-05" db="EMBL/GenBank/DDBJ databases">
        <authorList>
            <person name="Pankratov T."/>
            <person name="Grouzdev D."/>
        </authorList>
    </citation>
    <scope>NUCLEOTIDE SEQUENCE [LARGE SCALE GENOMIC DNA]</scope>
    <source>
        <strain evidence="1 2">KEBCLARHB70R</strain>
    </source>
</reference>
<dbReference type="EMBL" id="VCDI01000016">
    <property type="protein sequence ID" value="TLU70512.1"/>
    <property type="molecule type" value="Genomic_DNA"/>
</dbReference>